<dbReference type="GO" id="GO:0008270">
    <property type="term" value="F:zinc ion binding"/>
    <property type="evidence" value="ECO:0007669"/>
    <property type="project" value="UniProtKB-KW"/>
</dbReference>
<keyword evidence="10" id="KW-1185">Reference proteome</keyword>
<dbReference type="GO" id="GO:0045944">
    <property type="term" value="P:positive regulation of transcription by RNA polymerase II"/>
    <property type="evidence" value="ECO:0007669"/>
    <property type="project" value="TreeGrafter"/>
</dbReference>
<dbReference type="Gene3D" id="3.30.50.10">
    <property type="entry name" value="Erythroid Transcription Factor GATA-1, subunit A"/>
    <property type="match status" value="2"/>
</dbReference>
<evidence type="ECO:0000256" key="2">
    <source>
        <dbReference type="ARBA" id="ARBA00022723"/>
    </source>
</evidence>
<evidence type="ECO:0000256" key="3">
    <source>
        <dbReference type="ARBA" id="ARBA00022771"/>
    </source>
</evidence>
<dbReference type="GO" id="GO:0005634">
    <property type="term" value="C:nucleus"/>
    <property type="evidence" value="ECO:0007669"/>
    <property type="project" value="UniProtKB-SubCell"/>
</dbReference>
<sequence length="431" mass="47401">MSENPASDSFMNDHSGEANELFVSGSDHHQDYTRHPWSEGPIDYHNENEPNANNIPGISGDFNFTSGEESNVMTSDIDNFSVSNNSPAREMTSNVNNTSNISPNSSVGSNIAAPSVDASHEESAGTNNSLGNESYFDQPINQLTLNDRAYFANYYPYITPQSNLPGGNQTTLNNGTYTLTLPAATNNPVRIDPSLLNYEQNVPVQGSSNYGQTGYVNNPVSVNSNPVANYWNEDVHAQISRGLPSNYYSTIPTTTSYEQFVLNSNGRSIVADPMRDYITLGDSSLTNKGKKKRGRKPESDYTHVIPLPSPSSTDGNRQEIAQCSNCGVRDTPAWRRDLQGVALLCNACGLYLKNKGVYRPTEIAPDGTVRLMRTQRPEPEFACHNCGTRNTPCWRGPEGQKLCNKCGLFLKQHGYARPPSSPHKSVRYNSY</sequence>
<feature type="domain" description="GATA-type" evidence="8">
    <location>
        <begin position="317"/>
        <end position="373"/>
    </location>
</feature>
<dbReference type="InterPro" id="IPR013088">
    <property type="entry name" value="Znf_NHR/GATA"/>
</dbReference>
<evidence type="ECO:0000256" key="6">
    <source>
        <dbReference type="PROSITE-ProRule" id="PRU00094"/>
    </source>
</evidence>
<dbReference type="InterPro" id="IPR039355">
    <property type="entry name" value="Transcription_factor_GATA"/>
</dbReference>
<evidence type="ECO:0000256" key="5">
    <source>
        <dbReference type="ARBA" id="ARBA00023242"/>
    </source>
</evidence>
<accession>A0A9N8VJU5</accession>
<keyword evidence="5" id="KW-0539">Nucleus</keyword>
<dbReference type="Proteomes" id="UP000789342">
    <property type="component" value="Unassembled WGS sequence"/>
</dbReference>
<feature type="compositionally biased region" description="Polar residues" evidence="7">
    <location>
        <begin position="77"/>
        <end position="109"/>
    </location>
</feature>
<dbReference type="SMART" id="SM00401">
    <property type="entry name" value="ZnF_GATA"/>
    <property type="match status" value="2"/>
</dbReference>
<dbReference type="GO" id="GO:0000122">
    <property type="term" value="P:negative regulation of transcription by RNA polymerase II"/>
    <property type="evidence" value="ECO:0007669"/>
    <property type="project" value="TreeGrafter"/>
</dbReference>
<dbReference type="Pfam" id="PF00320">
    <property type="entry name" value="GATA"/>
    <property type="match status" value="2"/>
</dbReference>
<feature type="region of interest" description="Disordered" evidence="7">
    <location>
        <begin position="27"/>
        <end position="56"/>
    </location>
</feature>
<feature type="domain" description="GATA-type" evidence="8">
    <location>
        <begin position="377"/>
        <end position="429"/>
    </location>
</feature>
<evidence type="ECO:0000256" key="1">
    <source>
        <dbReference type="ARBA" id="ARBA00004123"/>
    </source>
</evidence>
<evidence type="ECO:0000259" key="8">
    <source>
        <dbReference type="PROSITE" id="PS50114"/>
    </source>
</evidence>
<dbReference type="PROSITE" id="PS50114">
    <property type="entry name" value="GATA_ZN_FINGER_2"/>
    <property type="match status" value="2"/>
</dbReference>
<dbReference type="SUPFAM" id="SSF57716">
    <property type="entry name" value="Glucocorticoid receptor-like (DNA-binding domain)"/>
    <property type="match status" value="2"/>
</dbReference>
<organism evidence="9 10">
    <name type="scientific">Acaulospora morrowiae</name>
    <dbReference type="NCBI Taxonomy" id="94023"/>
    <lineage>
        <taxon>Eukaryota</taxon>
        <taxon>Fungi</taxon>
        <taxon>Fungi incertae sedis</taxon>
        <taxon>Mucoromycota</taxon>
        <taxon>Glomeromycotina</taxon>
        <taxon>Glomeromycetes</taxon>
        <taxon>Diversisporales</taxon>
        <taxon>Acaulosporaceae</taxon>
        <taxon>Acaulospora</taxon>
    </lineage>
</organism>
<feature type="region of interest" description="Disordered" evidence="7">
    <location>
        <begin position="281"/>
        <end position="316"/>
    </location>
</feature>
<dbReference type="GO" id="GO:0000978">
    <property type="term" value="F:RNA polymerase II cis-regulatory region sequence-specific DNA binding"/>
    <property type="evidence" value="ECO:0007669"/>
    <property type="project" value="TreeGrafter"/>
</dbReference>
<feature type="compositionally biased region" description="Basic and acidic residues" evidence="7">
    <location>
        <begin position="27"/>
        <end position="48"/>
    </location>
</feature>
<feature type="region of interest" description="Disordered" evidence="7">
    <location>
        <begin position="77"/>
        <end position="134"/>
    </location>
</feature>
<name>A0A9N8VJU5_9GLOM</name>
<keyword evidence="3 6" id="KW-0863">Zinc-finger</keyword>
<dbReference type="OrthoDB" id="515401at2759"/>
<gene>
    <name evidence="9" type="ORF">AMORRO_LOCUS892</name>
</gene>
<evidence type="ECO:0000256" key="4">
    <source>
        <dbReference type="ARBA" id="ARBA00022833"/>
    </source>
</evidence>
<dbReference type="AlphaFoldDB" id="A0A9N8VJU5"/>
<keyword evidence="4" id="KW-0862">Zinc</keyword>
<comment type="caution">
    <text evidence="9">The sequence shown here is derived from an EMBL/GenBank/DDBJ whole genome shotgun (WGS) entry which is preliminary data.</text>
</comment>
<dbReference type="PROSITE" id="PS00344">
    <property type="entry name" value="GATA_ZN_FINGER_1"/>
    <property type="match status" value="1"/>
</dbReference>
<dbReference type="EMBL" id="CAJVPV010000314">
    <property type="protein sequence ID" value="CAG8450931.1"/>
    <property type="molecule type" value="Genomic_DNA"/>
</dbReference>
<keyword evidence="2" id="KW-0479">Metal-binding</keyword>
<dbReference type="PANTHER" id="PTHR10071">
    <property type="entry name" value="TRANSCRIPTION FACTOR GATA FAMILY MEMBER"/>
    <property type="match status" value="1"/>
</dbReference>
<dbReference type="InterPro" id="IPR000679">
    <property type="entry name" value="Znf_GATA"/>
</dbReference>
<dbReference type="GO" id="GO:0000981">
    <property type="term" value="F:DNA-binding transcription factor activity, RNA polymerase II-specific"/>
    <property type="evidence" value="ECO:0007669"/>
    <property type="project" value="TreeGrafter"/>
</dbReference>
<evidence type="ECO:0000313" key="10">
    <source>
        <dbReference type="Proteomes" id="UP000789342"/>
    </source>
</evidence>
<protein>
    <submittedName>
        <fullName evidence="9">8788_t:CDS:1</fullName>
    </submittedName>
</protein>
<reference evidence="9" key="1">
    <citation type="submission" date="2021-06" db="EMBL/GenBank/DDBJ databases">
        <authorList>
            <person name="Kallberg Y."/>
            <person name="Tangrot J."/>
            <person name="Rosling A."/>
        </authorList>
    </citation>
    <scope>NUCLEOTIDE SEQUENCE</scope>
    <source>
        <strain evidence="9">CL551</strain>
    </source>
</reference>
<evidence type="ECO:0000313" key="9">
    <source>
        <dbReference type="EMBL" id="CAG8450931.1"/>
    </source>
</evidence>
<dbReference type="CDD" id="cd00202">
    <property type="entry name" value="ZnF_GATA"/>
    <property type="match status" value="2"/>
</dbReference>
<comment type="subcellular location">
    <subcellularLocation>
        <location evidence="1">Nucleus</location>
    </subcellularLocation>
</comment>
<proteinExistence type="predicted"/>
<evidence type="ECO:0000256" key="7">
    <source>
        <dbReference type="SAM" id="MobiDB-lite"/>
    </source>
</evidence>
<dbReference type="PANTHER" id="PTHR10071:SF281">
    <property type="entry name" value="BOX A-BINDING FACTOR-RELATED"/>
    <property type="match status" value="1"/>
</dbReference>